<reference evidence="1 2" key="1">
    <citation type="journal article" date="2016" name="Mol. Biol. Evol.">
        <title>Comparative Genomics of Early-Diverging Mushroom-Forming Fungi Provides Insights into the Origins of Lignocellulose Decay Capabilities.</title>
        <authorList>
            <person name="Nagy L.G."/>
            <person name="Riley R."/>
            <person name="Tritt A."/>
            <person name="Adam C."/>
            <person name="Daum C."/>
            <person name="Floudas D."/>
            <person name="Sun H."/>
            <person name="Yadav J.S."/>
            <person name="Pangilinan J."/>
            <person name="Larsson K.H."/>
            <person name="Matsuura K."/>
            <person name="Barry K."/>
            <person name="Labutti K."/>
            <person name="Kuo R."/>
            <person name="Ohm R.A."/>
            <person name="Bhattacharya S.S."/>
            <person name="Shirouzu T."/>
            <person name="Yoshinaga Y."/>
            <person name="Martin F.M."/>
            <person name="Grigoriev I.V."/>
            <person name="Hibbett D.S."/>
        </authorList>
    </citation>
    <scope>NUCLEOTIDE SEQUENCE [LARGE SCALE GENOMIC DNA]</scope>
    <source>
        <strain evidence="1 2">CBS 109695</strain>
    </source>
</reference>
<evidence type="ECO:0000313" key="2">
    <source>
        <dbReference type="Proteomes" id="UP000076532"/>
    </source>
</evidence>
<dbReference type="AlphaFoldDB" id="A0A166MG50"/>
<sequence>MVPDENATSSIAFLPTLTSISLTDYEANGNYPINMIAFIDALRSRASQGLRQVLLSRNLPLQVQQHIPEAQNVSSFLLEEPAVIEKLHQLRDQGLNIRVLVEGRDILD</sequence>
<dbReference type="Proteomes" id="UP000076532">
    <property type="component" value="Unassembled WGS sequence"/>
</dbReference>
<evidence type="ECO:0000313" key="1">
    <source>
        <dbReference type="EMBL" id="KZP23972.1"/>
    </source>
</evidence>
<proteinExistence type="predicted"/>
<gene>
    <name evidence="1" type="ORF">FIBSPDRAFT_930184</name>
</gene>
<keyword evidence="2" id="KW-1185">Reference proteome</keyword>
<protein>
    <submittedName>
        <fullName evidence="1">Uncharacterized protein</fullName>
    </submittedName>
</protein>
<name>A0A166MG50_9AGAM</name>
<dbReference type="EMBL" id="KV417529">
    <property type="protein sequence ID" value="KZP23972.1"/>
    <property type="molecule type" value="Genomic_DNA"/>
</dbReference>
<organism evidence="1 2">
    <name type="scientific">Athelia psychrophila</name>
    <dbReference type="NCBI Taxonomy" id="1759441"/>
    <lineage>
        <taxon>Eukaryota</taxon>
        <taxon>Fungi</taxon>
        <taxon>Dikarya</taxon>
        <taxon>Basidiomycota</taxon>
        <taxon>Agaricomycotina</taxon>
        <taxon>Agaricomycetes</taxon>
        <taxon>Agaricomycetidae</taxon>
        <taxon>Atheliales</taxon>
        <taxon>Atheliaceae</taxon>
        <taxon>Athelia</taxon>
    </lineage>
</organism>
<accession>A0A166MG50</accession>